<name>A0A9P7KF69_9AGAR</name>
<feature type="compositionally biased region" description="Acidic residues" evidence="1">
    <location>
        <begin position="168"/>
        <end position="193"/>
    </location>
</feature>
<evidence type="ECO:0000313" key="2">
    <source>
        <dbReference type="EMBL" id="KAG5647189.1"/>
    </source>
</evidence>
<evidence type="ECO:0000313" key="3">
    <source>
        <dbReference type="Proteomes" id="UP000775547"/>
    </source>
</evidence>
<dbReference type="OrthoDB" id="2497589at2759"/>
<gene>
    <name evidence="2" type="ORF">DXG03_001148</name>
</gene>
<reference evidence="2" key="1">
    <citation type="submission" date="2020-07" db="EMBL/GenBank/DDBJ databases">
        <authorList>
            <person name="Nieuwenhuis M."/>
            <person name="Van De Peppel L.J.J."/>
        </authorList>
    </citation>
    <scope>NUCLEOTIDE SEQUENCE</scope>
    <source>
        <strain evidence="2">AP01</strain>
        <tissue evidence="2">Mycelium</tissue>
    </source>
</reference>
<feature type="region of interest" description="Disordered" evidence="1">
    <location>
        <begin position="156"/>
        <end position="193"/>
    </location>
</feature>
<dbReference type="Proteomes" id="UP000775547">
    <property type="component" value="Unassembled WGS sequence"/>
</dbReference>
<evidence type="ECO:0000256" key="1">
    <source>
        <dbReference type="SAM" id="MobiDB-lite"/>
    </source>
</evidence>
<feature type="region of interest" description="Disordered" evidence="1">
    <location>
        <begin position="1"/>
        <end position="38"/>
    </location>
</feature>
<comment type="caution">
    <text evidence="2">The sequence shown here is derived from an EMBL/GenBank/DDBJ whole genome shotgun (WGS) entry which is preliminary data.</text>
</comment>
<proteinExistence type="predicted"/>
<feature type="compositionally biased region" description="Polar residues" evidence="1">
    <location>
        <begin position="1"/>
        <end position="16"/>
    </location>
</feature>
<keyword evidence="3" id="KW-1185">Reference proteome</keyword>
<accession>A0A9P7KF69</accession>
<protein>
    <submittedName>
        <fullName evidence="2">Uncharacterized protein</fullName>
    </submittedName>
</protein>
<dbReference type="AlphaFoldDB" id="A0A9P7KF69"/>
<reference evidence="2" key="2">
    <citation type="submission" date="2021-10" db="EMBL/GenBank/DDBJ databases">
        <title>Phylogenomics reveals ancestral predisposition of the termite-cultivated fungus Termitomyces towards a domesticated lifestyle.</title>
        <authorList>
            <person name="Auxier B."/>
            <person name="Grum-Grzhimaylo A."/>
            <person name="Cardenas M.E."/>
            <person name="Lodge J.D."/>
            <person name="Laessoe T."/>
            <person name="Pedersen O."/>
            <person name="Smith M.E."/>
            <person name="Kuyper T.W."/>
            <person name="Franco-Molano E.A."/>
            <person name="Baroni T.J."/>
            <person name="Aanen D.K."/>
        </authorList>
    </citation>
    <scope>NUCLEOTIDE SEQUENCE</scope>
    <source>
        <strain evidence="2">AP01</strain>
        <tissue evidence="2">Mycelium</tissue>
    </source>
</reference>
<dbReference type="EMBL" id="JABCKV010000012">
    <property type="protein sequence ID" value="KAG5647189.1"/>
    <property type="molecule type" value="Genomic_DNA"/>
</dbReference>
<organism evidence="2 3">
    <name type="scientific">Asterophora parasitica</name>
    <dbReference type="NCBI Taxonomy" id="117018"/>
    <lineage>
        <taxon>Eukaryota</taxon>
        <taxon>Fungi</taxon>
        <taxon>Dikarya</taxon>
        <taxon>Basidiomycota</taxon>
        <taxon>Agaricomycotina</taxon>
        <taxon>Agaricomycetes</taxon>
        <taxon>Agaricomycetidae</taxon>
        <taxon>Agaricales</taxon>
        <taxon>Tricholomatineae</taxon>
        <taxon>Lyophyllaceae</taxon>
        <taxon>Asterophora</taxon>
    </lineage>
</organism>
<sequence>MAGTKRTSPESGTSARASKVAKTESLQTPSKAKKGAKKGIKVRRIFLSLIVLTALNRITPPPPQPAMPVAAFKATALPVHVNLTHTPPTIADPDEVVSAATADPGFIGNLTLVPSSFSTGSYGWKGSKRITIELQNTESDTKEKVQVMLSINATVLGSKPAKSADKHDDDEEEEKDEGETSKDEEEAAVPDDE</sequence>